<evidence type="ECO:0000256" key="9">
    <source>
        <dbReference type="RuleBase" id="RU004016"/>
    </source>
</evidence>
<dbReference type="AlphaFoldDB" id="A0A1F6M409"/>
<reference evidence="12 13" key="1">
    <citation type="journal article" date="2016" name="Nat. Commun.">
        <title>Thousands of microbial genomes shed light on interconnected biogeochemical processes in an aquifer system.</title>
        <authorList>
            <person name="Anantharaman K."/>
            <person name="Brown C.T."/>
            <person name="Hug L.A."/>
            <person name="Sharon I."/>
            <person name="Castelle C.J."/>
            <person name="Probst A.J."/>
            <person name="Thomas B.C."/>
            <person name="Singh A."/>
            <person name="Wilkins M.J."/>
            <person name="Karaoz U."/>
            <person name="Brodie E.L."/>
            <person name="Williams K.H."/>
            <person name="Hubbard S.S."/>
            <person name="Banfield J.F."/>
        </authorList>
    </citation>
    <scope>NUCLEOTIDE SEQUENCE [LARGE SCALE GENOMIC DNA]</scope>
</reference>
<dbReference type="GO" id="GO:0009002">
    <property type="term" value="F:serine-type D-Ala-D-Ala carboxypeptidase activity"/>
    <property type="evidence" value="ECO:0007669"/>
    <property type="project" value="InterPro"/>
</dbReference>
<keyword evidence="10" id="KW-1133">Transmembrane helix</keyword>
<evidence type="ECO:0000256" key="4">
    <source>
        <dbReference type="ARBA" id="ARBA00022960"/>
    </source>
</evidence>
<dbReference type="EMBL" id="MFQB01000037">
    <property type="protein sequence ID" value="OGH66330.1"/>
    <property type="molecule type" value="Genomic_DNA"/>
</dbReference>
<evidence type="ECO:0000256" key="6">
    <source>
        <dbReference type="ARBA" id="ARBA00023316"/>
    </source>
</evidence>
<accession>A0A1F6M409</accession>
<gene>
    <name evidence="12" type="ORF">A3J66_03255</name>
</gene>
<feature type="domain" description="Peptidase S11 D-alanyl-D-alanine carboxypeptidase A N-terminal" evidence="11">
    <location>
        <begin position="98"/>
        <end position="322"/>
    </location>
</feature>
<evidence type="ECO:0000256" key="2">
    <source>
        <dbReference type="ARBA" id="ARBA00022729"/>
    </source>
</evidence>
<feature type="active site" description="Proton acceptor" evidence="7">
    <location>
        <position position="131"/>
    </location>
</feature>
<comment type="similarity">
    <text evidence="1 9">Belongs to the peptidase S11 family.</text>
</comment>
<evidence type="ECO:0000256" key="10">
    <source>
        <dbReference type="SAM" id="Phobius"/>
    </source>
</evidence>
<keyword evidence="6" id="KW-0961">Cell wall biogenesis/degradation</keyword>
<keyword evidence="3" id="KW-0378">Hydrolase</keyword>
<evidence type="ECO:0000256" key="7">
    <source>
        <dbReference type="PIRSR" id="PIRSR618044-1"/>
    </source>
</evidence>
<dbReference type="GO" id="GO:0071555">
    <property type="term" value="P:cell wall organization"/>
    <property type="evidence" value="ECO:0007669"/>
    <property type="project" value="UniProtKB-KW"/>
</dbReference>
<dbReference type="Pfam" id="PF00768">
    <property type="entry name" value="Peptidase_S11"/>
    <property type="match status" value="1"/>
</dbReference>
<proteinExistence type="inferred from homology"/>
<evidence type="ECO:0000256" key="1">
    <source>
        <dbReference type="ARBA" id="ARBA00007164"/>
    </source>
</evidence>
<feature type="active site" description="Acyl-ester intermediate" evidence="7">
    <location>
        <position position="128"/>
    </location>
</feature>
<evidence type="ECO:0000256" key="3">
    <source>
        <dbReference type="ARBA" id="ARBA00022801"/>
    </source>
</evidence>
<evidence type="ECO:0000313" key="13">
    <source>
        <dbReference type="Proteomes" id="UP000176282"/>
    </source>
</evidence>
<dbReference type="PANTHER" id="PTHR21581:SF26">
    <property type="entry name" value="D-ALANYL-D-ALANINE ENDOPEPTIDASE"/>
    <property type="match status" value="1"/>
</dbReference>
<name>A0A1F6M409_9BACT</name>
<dbReference type="Gene3D" id="3.40.710.10">
    <property type="entry name" value="DD-peptidase/beta-lactamase superfamily"/>
    <property type="match status" value="1"/>
</dbReference>
<comment type="caution">
    <text evidence="12">The sequence shown here is derived from an EMBL/GenBank/DDBJ whole genome shotgun (WGS) entry which is preliminary data.</text>
</comment>
<feature type="binding site" evidence="8">
    <location>
        <position position="290"/>
    </location>
    <ligand>
        <name>substrate</name>
    </ligand>
</feature>
<dbReference type="InterPro" id="IPR012338">
    <property type="entry name" value="Beta-lactam/transpept-like"/>
</dbReference>
<keyword evidence="2" id="KW-0732">Signal</keyword>
<dbReference type="GO" id="GO:0008360">
    <property type="term" value="P:regulation of cell shape"/>
    <property type="evidence" value="ECO:0007669"/>
    <property type="project" value="UniProtKB-KW"/>
</dbReference>
<dbReference type="InterPro" id="IPR018044">
    <property type="entry name" value="Peptidase_S11"/>
</dbReference>
<keyword evidence="4" id="KW-0133">Cell shape</keyword>
<feature type="transmembrane region" description="Helical" evidence="10">
    <location>
        <begin position="22"/>
        <end position="41"/>
    </location>
</feature>
<evidence type="ECO:0000313" key="12">
    <source>
        <dbReference type="EMBL" id="OGH66330.1"/>
    </source>
</evidence>
<evidence type="ECO:0000256" key="5">
    <source>
        <dbReference type="ARBA" id="ARBA00022984"/>
    </source>
</evidence>
<dbReference type="GO" id="GO:0006508">
    <property type="term" value="P:proteolysis"/>
    <property type="evidence" value="ECO:0007669"/>
    <property type="project" value="InterPro"/>
</dbReference>
<evidence type="ECO:0000259" key="11">
    <source>
        <dbReference type="Pfam" id="PF00768"/>
    </source>
</evidence>
<sequence length="348" mass="37881">MPFQPDFIPSVGSSPSDKWRNVLGAGVIAAAVLGIGLHSLFGNVQTKLVRVTGETANAQAATTTDSLPAGGGDLAVSPAFPQPLLIPVLQGEMLSEGAFSADNILVKDAQSGSVLYHKNEYQPHAMASISKLMSALVFLETSPQWSATATVPTDDILDTHMYAGDTYTVQELWLAALVGSSNKAILALVDASAWSRTAFVERMNEKARELGMGDTFFVDPTGLSEENVSSASDILMLFREALAHDEIKNALRTAEHTVYSKERGKSHHMWNTNWLLLQWIPHTFEIHGGKTGYIAASGYNFVTQLSDKSGRTLDVVVLGADTHEARFTEARDVATWVFEHYQWPETQK</sequence>
<keyword evidence="5" id="KW-0573">Peptidoglycan synthesis</keyword>
<dbReference type="SUPFAM" id="SSF56601">
    <property type="entry name" value="beta-lactamase/transpeptidase-like"/>
    <property type="match status" value="1"/>
</dbReference>
<feature type="active site" evidence="7">
    <location>
        <position position="180"/>
    </location>
</feature>
<dbReference type="InterPro" id="IPR001967">
    <property type="entry name" value="Peptidase_S11_N"/>
</dbReference>
<organism evidence="12 13">
    <name type="scientific">Candidatus Magasanikbacteria bacterium RIFCSPHIGHO2_02_FULL_47_14</name>
    <dbReference type="NCBI Taxonomy" id="1798680"/>
    <lineage>
        <taxon>Bacteria</taxon>
        <taxon>Candidatus Magasanikiibacteriota</taxon>
    </lineage>
</organism>
<protein>
    <recommendedName>
        <fullName evidence="11">Peptidase S11 D-alanyl-D-alanine carboxypeptidase A N-terminal domain-containing protein</fullName>
    </recommendedName>
</protein>
<dbReference type="GO" id="GO:0009252">
    <property type="term" value="P:peptidoglycan biosynthetic process"/>
    <property type="evidence" value="ECO:0007669"/>
    <property type="project" value="UniProtKB-KW"/>
</dbReference>
<keyword evidence="10" id="KW-0472">Membrane</keyword>
<dbReference type="PRINTS" id="PR00725">
    <property type="entry name" value="DADACBPTASE1"/>
</dbReference>
<keyword evidence="10" id="KW-0812">Transmembrane</keyword>
<dbReference type="PANTHER" id="PTHR21581">
    <property type="entry name" value="D-ALANYL-D-ALANINE CARBOXYPEPTIDASE"/>
    <property type="match status" value="1"/>
</dbReference>
<evidence type="ECO:0000256" key="8">
    <source>
        <dbReference type="PIRSR" id="PIRSR618044-2"/>
    </source>
</evidence>
<dbReference type="STRING" id="1798680.A3J66_03255"/>
<dbReference type="Proteomes" id="UP000176282">
    <property type="component" value="Unassembled WGS sequence"/>
</dbReference>